<sequence length="67" mass="7773">GVYKNGRSSYDVPVDSTDNLLQVTTKPEEWLNRNLVIPLGKRDDQGDPIYKVVELKPQYSRRIKKIK</sequence>
<gene>
    <name evidence="1" type="ORF">S12H4_60691</name>
</gene>
<feature type="non-terminal residue" evidence="1">
    <location>
        <position position="1"/>
    </location>
</feature>
<organism evidence="1">
    <name type="scientific">marine sediment metagenome</name>
    <dbReference type="NCBI Taxonomy" id="412755"/>
    <lineage>
        <taxon>unclassified sequences</taxon>
        <taxon>metagenomes</taxon>
        <taxon>ecological metagenomes</taxon>
    </lineage>
</organism>
<reference evidence="1" key="1">
    <citation type="journal article" date="2014" name="Front. Microbiol.">
        <title>High frequency of phylogenetically diverse reductive dehalogenase-homologous genes in deep subseafloor sedimentary metagenomes.</title>
        <authorList>
            <person name="Kawai M."/>
            <person name="Futagami T."/>
            <person name="Toyoda A."/>
            <person name="Takaki Y."/>
            <person name="Nishi S."/>
            <person name="Hori S."/>
            <person name="Arai W."/>
            <person name="Tsubouchi T."/>
            <person name="Morono Y."/>
            <person name="Uchiyama I."/>
            <person name="Ito T."/>
            <person name="Fujiyama A."/>
            <person name="Inagaki F."/>
            <person name="Takami H."/>
        </authorList>
    </citation>
    <scope>NUCLEOTIDE SEQUENCE</scope>
    <source>
        <strain evidence="1">Expedition CK06-06</strain>
    </source>
</reference>
<evidence type="ECO:0000313" key="1">
    <source>
        <dbReference type="EMBL" id="GAJ24081.1"/>
    </source>
</evidence>
<name>X1VXX9_9ZZZZ</name>
<proteinExistence type="predicted"/>
<protein>
    <submittedName>
        <fullName evidence="1">Uncharacterized protein</fullName>
    </submittedName>
</protein>
<dbReference type="EMBL" id="BARW01040019">
    <property type="protein sequence ID" value="GAJ24081.1"/>
    <property type="molecule type" value="Genomic_DNA"/>
</dbReference>
<comment type="caution">
    <text evidence="1">The sequence shown here is derived from an EMBL/GenBank/DDBJ whole genome shotgun (WGS) entry which is preliminary data.</text>
</comment>
<accession>X1VXX9</accession>
<dbReference type="AlphaFoldDB" id="X1VXX9"/>